<evidence type="ECO:0000313" key="1">
    <source>
        <dbReference type="EMBL" id="RYO77630.1"/>
    </source>
</evidence>
<protein>
    <submittedName>
        <fullName evidence="1">Uncharacterized protein</fullName>
    </submittedName>
</protein>
<accession>A0ABY0GV53</accession>
<comment type="caution">
    <text evidence="1">The sequence shown here is derived from an EMBL/GenBank/DDBJ whole genome shotgun (WGS) entry which is preliminary data.</text>
</comment>
<proteinExistence type="predicted"/>
<dbReference type="Proteomes" id="UP000294003">
    <property type="component" value="Unassembled WGS sequence"/>
</dbReference>
<name>A0ABY0GV53_9PEZI</name>
<evidence type="ECO:0000313" key="2">
    <source>
        <dbReference type="Proteomes" id="UP000294003"/>
    </source>
</evidence>
<organism evidence="1 2">
    <name type="scientific">Monosporascus cannonballus</name>
    <dbReference type="NCBI Taxonomy" id="155416"/>
    <lineage>
        <taxon>Eukaryota</taxon>
        <taxon>Fungi</taxon>
        <taxon>Dikarya</taxon>
        <taxon>Ascomycota</taxon>
        <taxon>Pezizomycotina</taxon>
        <taxon>Sordariomycetes</taxon>
        <taxon>Xylariomycetidae</taxon>
        <taxon>Xylariales</taxon>
        <taxon>Xylariales incertae sedis</taxon>
        <taxon>Monosporascus</taxon>
    </lineage>
</organism>
<keyword evidence="2" id="KW-1185">Reference proteome</keyword>
<reference evidence="1 2" key="1">
    <citation type="submission" date="2018-06" db="EMBL/GenBank/DDBJ databases">
        <title>Complete Genomes of Monosporascus.</title>
        <authorList>
            <person name="Robinson A.J."/>
            <person name="Natvig D.O."/>
        </authorList>
    </citation>
    <scope>NUCLEOTIDE SEQUENCE [LARGE SCALE GENOMIC DNA]</scope>
    <source>
        <strain evidence="1 2">CBS 609.92</strain>
    </source>
</reference>
<gene>
    <name evidence="1" type="ORF">DL762_009133</name>
</gene>
<sequence length="71" mass="7638">MTTTGQTSMVQTSTWMEKRGGILQDIDCGSVSAEGFVKRLANNAVATMDDTAPQAPIQQGDTTVVARDDRY</sequence>
<dbReference type="EMBL" id="QJNS01000445">
    <property type="protein sequence ID" value="RYO77630.1"/>
    <property type="molecule type" value="Genomic_DNA"/>
</dbReference>